<protein>
    <submittedName>
        <fullName evidence="2">Unannotated protein</fullName>
    </submittedName>
</protein>
<evidence type="ECO:0000259" key="1">
    <source>
        <dbReference type="Pfam" id="PF10057"/>
    </source>
</evidence>
<feature type="domain" description="Na+-translocating membrane potential-generating system MpsC" evidence="1">
    <location>
        <begin position="16"/>
        <end position="119"/>
    </location>
</feature>
<proteinExistence type="predicted"/>
<sequence length="128" mass="14018">MAPPDTLTAPHESPLQAISNAMAQIYKTQFGRGPTKVKTYFAGPDAVVCVLEDTQTPAEKRLVEMGEHQRLRDVRLFFQYATEDDMRAPVEQATGRRVRAFISGIDVRADASVELFLLDGAAEAAPPA</sequence>
<reference evidence="2" key="1">
    <citation type="submission" date="2020-05" db="EMBL/GenBank/DDBJ databases">
        <authorList>
            <person name="Chiriac C."/>
            <person name="Salcher M."/>
            <person name="Ghai R."/>
            <person name="Kavagutti S V."/>
        </authorList>
    </citation>
    <scope>NUCLEOTIDE SEQUENCE</scope>
</reference>
<dbReference type="EMBL" id="CAFBMK010000070">
    <property type="protein sequence ID" value="CAB4913703.1"/>
    <property type="molecule type" value="Genomic_DNA"/>
</dbReference>
<dbReference type="InterPro" id="IPR018745">
    <property type="entry name" value="MpsC"/>
</dbReference>
<accession>A0A6J7HA77</accession>
<gene>
    <name evidence="2" type="ORF">UFOPK3564_01427</name>
</gene>
<name>A0A6J7HA77_9ZZZZ</name>
<dbReference type="Pfam" id="PF10057">
    <property type="entry name" value="MpsC"/>
    <property type="match status" value="1"/>
</dbReference>
<organism evidence="2">
    <name type="scientific">freshwater metagenome</name>
    <dbReference type="NCBI Taxonomy" id="449393"/>
    <lineage>
        <taxon>unclassified sequences</taxon>
        <taxon>metagenomes</taxon>
        <taxon>ecological metagenomes</taxon>
    </lineage>
</organism>
<dbReference type="AlphaFoldDB" id="A0A6J7HA77"/>
<evidence type="ECO:0000313" key="2">
    <source>
        <dbReference type="EMBL" id="CAB4913703.1"/>
    </source>
</evidence>